<evidence type="ECO:0000313" key="2">
    <source>
        <dbReference type="EMBL" id="GEV86167.1"/>
    </source>
</evidence>
<proteinExistence type="predicted"/>
<feature type="non-terminal residue" evidence="2">
    <location>
        <position position="1"/>
    </location>
</feature>
<dbReference type="EMBL" id="BKCJ010036765">
    <property type="protein sequence ID" value="GEV86167.1"/>
    <property type="molecule type" value="Genomic_DNA"/>
</dbReference>
<gene>
    <name evidence="2" type="ORF">Tci_158144</name>
</gene>
<evidence type="ECO:0000256" key="1">
    <source>
        <dbReference type="SAM" id="MobiDB-lite"/>
    </source>
</evidence>
<protein>
    <submittedName>
        <fullName evidence="2">Uncharacterized protein</fullName>
    </submittedName>
</protein>
<reference evidence="2" key="1">
    <citation type="journal article" date="2019" name="Sci. Rep.">
        <title>Draft genome of Tanacetum cinerariifolium, the natural source of mosquito coil.</title>
        <authorList>
            <person name="Yamashiro T."/>
            <person name="Shiraishi A."/>
            <person name="Satake H."/>
            <person name="Nakayama K."/>
        </authorList>
    </citation>
    <scope>NUCLEOTIDE SEQUENCE</scope>
</reference>
<dbReference type="AlphaFoldDB" id="A0A699GUJ5"/>
<sequence length="129" mass="14366">KKKTEKIGDKNSIVNEYIYQGIENEVIDDGNNNAEQAEESGGSDGLGNSIDDEFPSLNKENGNDNDTKEYDNMNKYKFGSFVSTVKQSMNELDNKLKLIPTELANGRKVVIFEVEFVLEGSKMLGQFSA</sequence>
<feature type="region of interest" description="Disordered" evidence="1">
    <location>
        <begin position="28"/>
        <end position="71"/>
    </location>
</feature>
<organism evidence="2">
    <name type="scientific">Tanacetum cinerariifolium</name>
    <name type="common">Dalmatian daisy</name>
    <name type="synonym">Chrysanthemum cinerariifolium</name>
    <dbReference type="NCBI Taxonomy" id="118510"/>
    <lineage>
        <taxon>Eukaryota</taxon>
        <taxon>Viridiplantae</taxon>
        <taxon>Streptophyta</taxon>
        <taxon>Embryophyta</taxon>
        <taxon>Tracheophyta</taxon>
        <taxon>Spermatophyta</taxon>
        <taxon>Magnoliopsida</taxon>
        <taxon>eudicotyledons</taxon>
        <taxon>Gunneridae</taxon>
        <taxon>Pentapetalae</taxon>
        <taxon>asterids</taxon>
        <taxon>campanulids</taxon>
        <taxon>Asterales</taxon>
        <taxon>Asteraceae</taxon>
        <taxon>Asteroideae</taxon>
        <taxon>Anthemideae</taxon>
        <taxon>Anthemidinae</taxon>
        <taxon>Tanacetum</taxon>
    </lineage>
</organism>
<name>A0A699GUJ5_TANCI</name>
<feature type="compositionally biased region" description="Basic and acidic residues" evidence="1">
    <location>
        <begin position="61"/>
        <end position="71"/>
    </location>
</feature>
<comment type="caution">
    <text evidence="2">The sequence shown here is derived from an EMBL/GenBank/DDBJ whole genome shotgun (WGS) entry which is preliminary data.</text>
</comment>
<accession>A0A699GUJ5</accession>